<dbReference type="STRING" id="488533.SAMN04487960_11243"/>
<dbReference type="Proteomes" id="UP000199675">
    <property type="component" value="Unassembled WGS sequence"/>
</dbReference>
<organism evidence="1 2">
    <name type="scientific">Marinobacter mobilis</name>
    <dbReference type="NCBI Taxonomy" id="488533"/>
    <lineage>
        <taxon>Bacteria</taxon>
        <taxon>Pseudomonadati</taxon>
        <taxon>Pseudomonadota</taxon>
        <taxon>Gammaproteobacteria</taxon>
        <taxon>Pseudomonadales</taxon>
        <taxon>Marinobacteraceae</taxon>
        <taxon>Marinobacter</taxon>
    </lineage>
</organism>
<evidence type="ECO:0000313" key="1">
    <source>
        <dbReference type="EMBL" id="SDX64436.1"/>
    </source>
</evidence>
<sequence>MEGRPPKYIPQLHRGWKNRLKNSDLSFAVLHANVIAKDNLTNGDTEQ</sequence>
<protein>
    <submittedName>
        <fullName evidence="1">Uncharacterized protein</fullName>
    </submittedName>
</protein>
<keyword evidence="2" id="KW-1185">Reference proteome</keyword>
<name>A0A1H3DDH0_9GAMM</name>
<dbReference type="EMBL" id="FNNE01000012">
    <property type="protein sequence ID" value="SDX64436.1"/>
    <property type="molecule type" value="Genomic_DNA"/>
</dbReference>
<reference evidence="1 2" key="1">
    <citation type="submission" date="2016-10" db="EMBL/GenBank/DDBJ databases">
        <authorList>
            <person name="de Groot N.N."/>
        </authorList>
    </citation>
    <scope>NUCLEOTIDE SEQUENCE [LARGE SCALE GENOMIC DNA]</scope>
    <source>
        <strain evidence="1 2">CGMCC 1.7059</strain>
    </source>
</reference>
<accession>A0A1H3DDH0</accession>
<proteinExistence type="predicted"/>
<gene>
    <name evidence="1" type="ORF">SAMN04487960_11243</name>
</gene>
<evidence type="ECO:0000313" key="2">
    <source>
        <dbReference type="Proteomes" id="UP000199675"/>
    </source>
</evidence>
<dbReference type="AlphaFoldDB" id="A0A1H3DDH0"/>